<feature type="domain" description="YknX-like beta-barrel" evidence="6">
    <location>
        <begin position="393"/>
        <end position="464"/>
    </location>
</feature>
<organism evidence="7 8">
    <name type="scientific">Enterocloster hominis</name>
    <name type="common">ex Liu et al. 2021</name>
    <dbReference type="NCBI Taxonomy" id="2763663"/>
    <lineage>
        <taxon>Bacteria</taxon>
        <taxon>Bacillati</taxon>
        <taxon>Bacillota</taxon>
        <taxon>Clostridia</taxon>
        <taxon>Lachnospirales</taxon>
        <taxon>Lachnospiraceae</taxon>
        <taxon>Enterocloster</taxon>
    </lineage>
</organism>
<sequence length="598" mass="61733">MSMEEKKVIKKKKKKKGARTAVILALVLASGVGGAFLWKQKKAAGAAKTNDQVQTAKAAVMDITSELTASSSLSPKDTYEVTSLVEGEVLEALFEEGDVVEKDQVLYRIDASSMDSDLSSAETSLLRARESQQSAQEDYNEAAGTLSGNTYKASVSGYVKTLYIKEGDKVSNGTKLADIYDDSVMKLTVPFLSAEAEQIQVGSPAVLTLEDTGEELQGIVTVVSSMEETLSGGRLVKAVTVEVENPGGLTTLVQAAAAVGEASSCEPGTFVPKTETTLSADLSGQGSLEVENLLVSEGASVDNGTALFKATDQSAAKYLETFKDALETAGDNVKNAENKLENTQDTIGDYTITAPISGTVITKNAKAGDKITKGTSGNTVMAVIYDLSAMTLSMSVDELDVGSVKAGQTVEITADAVEGETFTGTVTNVSLEGSYSNGVTNYPVTVTLEETGDLLPGMNVDATIILDSAQDALCIPAGALMRGNRVYVKKDPSSSQTDQTEGTEDGSEEAARGQSGGSSQGQSGVPDGFEAVQVETGIINDDYVQILSGLSEGDEVYVDPDSGSGTSMDMMMMGPGGMGGGMGGGPGGGGGMGGGPRP</sequence>
<gene>
    <name evidence="7" type="ORF">H8708_07160</name>
</gene>
<dbReference type="Gene3D" id="1.10.287.470">
    <property type="entry name" value="Helix hairpin bin"/>
    <property type="match status" value="1"/>
</dbReference>
<keyword evidence="8" id="KW-1185">Reference proteome</keyword>
<dbReference type="PANTHER" id="PTHR32347">
    <property type="entry name" value="EFFLUX SYSTEM COMPONENT YKNX-RELATED"/>
    <property type="match status" value="1"/>
</dbReference>
<reference evidence="7 8" key="1">
    <citation type="submission" date="2020-08" db="EMBL/GenBank/DDBJ databases">
        <title>Genome public.</title>
        <authorList>
            <person name="Liu C."/>
            <person name="Sun Q."/>
        </authorList>
    </citation>
    <scope>NUCLEOTIDE SEQUENCE [LARGE SCALE GENOMIC DNA]</scope>
    <source>
        <strain evidence="7 8">BX10</strain>
    </source>
</reference>
<evidence type="ECO:0000313" key="8">
    <source>
        <dbReference type="Proteomes" id="UP000647491"/>
    </source>
</evidence>
<dbReference type="PANTHER" id="PTHR32347:SF14">
    <property type="entry name" value="EFFLUX SYSTEM COMPONENT YKNX-RELATED"/>
    <property type="match status" value="1"/>
</dbReference>
<name>A0ABR7NSB7_9FIRM</name>
<accession>A0ABR7NSB7</accession>
<proteinExistence type="predicted"/>
<evidence type="ECO:0000259" key="6">
    <source>
        <dbReference type="Pfam" id="PF25990"/>
    </source>
</evidence>
<feature type="coiled-coil region" evidence="3">
    <location>
        <begin position="319"/>
        <end position="353"/>
    </location>
</feature>
<dbReference type="Gene3D" id="2.40.30.170">
    <property type="match status" value="1"/>
</dbReference>
<evidence type="ECO:0000256" key="1">
    <source>
        <dbReference type="ARBA" id="ARBA00004196"/>
    </source>
</evidence>
<dbReference type="Gene3D" id="2.40.50.100">
    <property type="match status" value="3"/>
</dbReference>
<dbReference type="InterPro" id="IPR058625">
    <property type="entry name" value="MdtA-like_BSH"/>
</dbReference>
<dbReference type="SUPFAM" id="SSF111369">
    <property type="entry name" value="HlyD-like secretion proteins"/>
    <property type="match status" value="2"/>
</dbReference>
<evidence type="ECO:0000256" key="4">
    <source>
        <dbReference type="SAM" id="MobiDB-lite"/>
    </source>
</evidence>
<protein>
    <submittedName>
        <fullName evidence="7">Efflux RND transporter periplasmic adaptor subunit</fullName>
    </submittedName>
</protein>
<comment type="caution">
    <text evidence="7">The sequence shown here is derived from an EMBL/GenBank/DDBJ whole genome shotgun (WGS) entry which is preliminary data.</text>
</comment>
<evidence type="ECO:0000313" key="7">
    <source>
        <dbReference type="EMBL" id="MBC8599009.1"/>
    </source>
</evidence>
<evidence type="ECO:0000259" key="5">
    <source>
        <dbReference type="Pfam" id="PF25917"/>
    </source>
</evidence>
<feature type="region of interest" description="Disordered" evidence="4">
    <location>
        <begin position="489"/>
        <end position="527"/>
    </location>
</feature>
<feature type="domain" description="Multidrug resistance protein MdtA-like barrel-sandwich hybrid" evidence="5">
    <location>
        <begin position="152"/>
        <end position="380"/>
    </location>
</feature>
<evidence type="ECO:0000256" key="2">
    <source>
        <dbReference type="ARBA" id="ARBA00023054"/>
    </source>
</evidence>
<dbReference type="Pfam" id="PF25917">
    <property type="entry name" value="BSH_RND"/>
    <property type="match status" value="1"/>
</dbReference>
<dbReference type="Proteomes" id="UP000647491">
    <property type="component" value="Unassembled WGS sequence"/>
</dbReference>
<keyword evidence="2 3" id="KW-0175">Coiled coil</keyword>
<dbReference type="EMBL" id="JACRTJ010000015">
    <property type="protein sequence ID" value="MBC8599009.1"/>
    <property type="molecule type" value="Genomic_DNA"/>
</dbReference>
<evidence type="ECO:0000256" key="3">
    <source>
        <dbReference type="SAM" id="Coils"/>
    </source>
</evidence>
<dbReference type="Gene3D" id="2.40.420.20">
    <property type="match status" value="1"/>
</dbReference>
<dbReference type="InterPro" id="IPR050465">
    <property type="entry name" value="UPF0194_transport"/>
</dbReference>
<dbReference type="InterPro" id="IPR058636">
    <property type="entry name" value="Beta-barrel_YknX"/>
</dbReference>
<comment type="subcellular location">
    <subcellularLocation>
        <location evidence="1">Cell envelope</location>
    </subcellularLocation>
</comment>
<dbReference type="Pfam" id="PF25990">
    <property type="entry name" value="Beta-barrel_YknX"/>
    <property type="match status" value="1"/>
</dbReference>